<dbReference type="Gene3D" id="3.30.43.10">
    <property type="entry name" value="Uridine Diphospho-n-acetylenolpyruvylglucosamine Reductase, domain 2"/>
    <property type="match status" value="1"/>
</dbReference>
<dbReference type="SUPFAM" id="SSF55103">
    <property type="entry name" value="FAD-linked oxidases, C-terminal domain"/>
    <property type="match status" value="1"/>
</dbReference>
<dbReference type="InterPro" id="IPR016171">
    <property type="entry name" value="Vanillyl_alc_oxidase_C-sub2"/>
</dbReference>
<dbReference type="EMBL" id="DUMN01000123">
    <property type="protein sequence ID" value="HHV66773.1"/>
    <property type="molecule type" value="Genomic_DNA"/>
</dbReference>
<keyword evidence="4" id="KW-0274">FAD</keyword>
<dbReference type="Pfam" id="PF02913">
    <property type="entry name" value="FAD-oxidase_C"/>
    <property type="match status" value="1"/>
</dbReference>
<evidence type="ECO:0000256" key="2">
    <source>
        <dbReference type="ARBA" id="ARBA00008000"/>
    </source>
</evidence>
<comment type="caution">
    <text evidence="6">The sequence shown here is derived from an EMBL/GenBank/DDBJ whole genome shotgun (WGS) entry which is preliminary data.</text>
</comment>
<feature type="domain" description="FAD-binding PCMH-type" evidence="5">
    <location>
        <begin position="37"/>
        <end position="218"/>
    </location>
</feature>
<dbReference type="PROSITE" id="PS51387">
    <property type="entry name" value="FAD_PCMH"/>
    <property type="match status" value="1"/>
</dbReference>
<dbReference type="InterPro" id="IPR051264">
    <property type="entry name" value="FAD-oxidored/transferase_4"/>
</dbReference>
<protein>
    <submittedName>
        <fullName evidence="6">FAD-binding oxidoreductase</fullName>
    </submittedName>
</protein>
<dbReference type="Gene3D" id="3.30.70.2740">
    <property type="match status" value="1"/>
</dbReference>
<evidence type="ECO:0000259" key="5">
    <source>
        <dbReference type="PROSITE" id="PS51387"/>
    </source>
</evidence>
<dbReference type="AlphaFoldDB" id="A0A7V6TYD6"/>
<sequence length="470" mass="50647">MLDTALIERFSAIVGEKNALTAPEDLAAYLIEQRDLYHGRTPLVLRPGSTEEVAAIMKLASETKTPVVPQGGNTGLVGGQQPDESGTAIILSLGRMNRIRNLDTVGNLVTLEAGVILKNLQDAVEKAGRLFPLSLGAEGSCQIGGNLGSNAGGTAVLAYGNMRELCLGLEVVLPTGEILNDLRYVKKDNTGYDLKDLFVGSEGTLGVITAAVLKIFPQPKGKGVAYAGLRSPEDVLRLFQLATEHAGPSLTGFELMPRVGVEFTVRHVDGVRDPLESPHDWYVLIDISSSRSEEDARATLETILTEAFENDIIQDAAIGESVAQAQSFWKMREEMSWAQKPEGGSIKHDISVPVASIPAFIHEANAATLEMIPGARVVCFGHIGDGNLHYNVSQPVGADKEAFLARWHELNHRIHTIVASYTGSISAEHGIGQLKREELAFFKQDVALDLMRRIKAAFDPAGIMNPGKVL</sequence>
<dbReference type="SUPFAM" id="SSF56176">
    <property type="entry name" value="FAD-binding/transporter-associated domain-like"/>
    <property type="match status" value="1"/>
</dbReference>
<dbReference type="InterPro" id="IPR016167">
    <property type="entry name" value="FAD-bd_PCMH_sub1"/>
</dbReference>
<proteinExistence type="inferred from homology"/>
<dbReference type="Gene3D" id="1.10.45.10">
    <property type="entry name" value="Vanillyl-alcohol Oxidase, Chain A, domain 4"/>
    <property type="match status" value="1"/>
</dbReference>
<reference evidence="6 7" key="1">
    <citation type="journal article" date="2020" name="Biotechnol. Biofuels">
        <title>New insights from the biogas microbiome by comprehensive genome-resolved metagenomics of nearly 1600 species originating from multiple anaerobic digesters.</title>
        <authorList>
            <person name="Campanaro S."/>
            <person name="Treu L."/>
            <person name="Rodriguez-R L.M."/>
            <person name="Kovalovszki A."/>
            <person name="Ziels R.M."/>
            <person name="Maus I."/>
            <person name="Zhu X."/>
            <person name="Kougias P.G."/>
            <person name="Basile A."/>
            <person name="Luo G."/>
            <person name="Schluter A."/>
            <person name="Konstantinidis K.T."/>
            <person name="Angelidaki I."/>
        </authorList>
    </citation>
    <scope>NUCLEOTIDE SEQUENCE [LARGE SCALE GENOMIC DNA]</scope>
    <source>
        <strain evidence="6">AS04akNAM_66</strain>
    </source>
</reference>
<dbReference type="Gene3D" id="3.30.465.10">
    <property type="match status" value="1"/>
</dbReference>
<evidence type="ECO:0000256" key="3">
    <source>
        <dbReference type="ARBA" id="ARBA00022630"/>
    </source>
</evidence>
<dbReference type="InterPro" id="IPR016166">
    <property type="entry name" value="FAD-bd_PCMH"/>
</dbReference>
<comment type="similarity">
    <text evidence="2">Belongs to the FAD-binding oxidoreductase/transferase type 4 family.</text>
</comment>
<evidence type="ECO:0000313" key="6">
    <source>
        <dbReference type="EMBL" id="HHV66773.1"/>
    </source>
</evidence>
<dbReference type="GO" id="GO:0071949">
    <property type="term" value="F:FAD binding"/>
    <property type="evidence" value="ECO:0007669"/>
    <property type="project" value="InterPro"/>
</dbReference>
<gene>
    <name evidence="6" type="ORF">GXX48_03880</name>
</gene>
<dbReference type="InterPro" id="IPR016164">
    <property type="entry name" value="FAD-linked_Oxase-like_C"/>
</dbReference>
<dbReference type="PANTHER" id="PTHR43716">
    <property type="entry name" value="D-2-HYDROXYGLUTARATE DEHYDROGENASE, MITOCHONDRIAL"/>
    <property type="match status" value="1"/>
</dbReference>
<dbReference type="GO" id="GO:0022904">
    <property type="term" value="P:respiratory electron transport chain"/>
    <property type="evidence" value="ECO:0007669"/>
    <property type="project" value="TreeGrafter"/>
</dbReference>
<evidence type="ECO:0000256" key="4">
    <source>
        <dbReference type="ARBA" id="ARBA00022827"/>
    </source>
</evidence>
<evidence type="ECO:0000313" key="7">
    <source>
        <dbReference type="Proteomes" id="UP000551563"/>
    </source>
</evidence>
<dbReference type="Pfam" id="PF01565">
    <property type="entry name" value="FAD_binding_4"/>
    <property type="match status" value="1"/>
</dbReference>
<keyword evidence="3" id="KW-0285">Flavoprotein</keyword>
<accession>A0A7V6TYD6</accession>
<name>A0A7V6TYD6_9HYPH</name>
<dbReference type="InterPro" id="IPR004113">
    <property type="entry name" value="FAD-bd_oxidored_4_C"/>
</dbReference>
<dbReference type="Gene3D" id="3.30.70.2190">
    <property type="match status" value="1"/>
</dbReference>
<evidence type="ECO:0000256" key="1">
    <source>
        <dbReference type="ARBA" id="ARBA00001974"/>
    </source>
</evidence>
<dbReference type="GO" id="GO:0003824">
    <property type="term" value="F:catalytic activity"/>
    <property type="evidence" value="ECO:0007669"/>
    <property type="project" value="InterPro"/>
</dbReference>
<comment type="cofactor">
    <cofactor evidence="1">
        <name>FAD</name>
        <dbReference type="ChEBI" id="CHEBI:57692"/>
    </cofactor>
</comment>
<dbReference type="FunFam" id="1.10.45.10:FF:000001">
    <property type="entry name" value="D-lactate dehydrogenase mitochondrial"/>
    <property type="match status" value="1"/>
</dbReference>
<dbReference type="Proteomes" id="UP000551563">
    <property type="component" value="Unassembled WGS sequence"/>
</dbReference>
<dbReference type="PANTHER" id="PTHR43716:SF2">
    <property type="entry name" value="BLL6224 PROTEIN"/>
    <property type="match status" value="1"/>
</dbReference>
<dbReference type="InterPro" id="IPR036318">
    <property type="entry name" value="FAD-bd_PCMH-like_sf"/>
</dbReference>
<dbReference type="InterPro" id="IPR006094">
    <property type="entry name" value="Oxid_FAD_bind_N"/>
</dbReference>
<organism evidence="6 7">
    <name type="scientific">Brucella intermedia</name>
    <dbReference type="NCBI Taxonomy" id="94625"/>
    <lineage>
        <taxon>Bacteria</taxon>
        <taxon>Pseudomonadati</taxon>
        <taxon>Pseudomonadota</taxon>
        <taxon>Alphaproteobacteria</taxon>
        <taxon>Hyphomicrobiales</taxon>
        <taxon>Brucellaceae</taxon>
        <taxon>Brucella/Ochrobactrum group</taxon>
        <taxon>Brucella</taxon>
    </lineage>
</organism>
<dbReference type="InterPro" id="IPR016169">
    <property type="entry name" value="FAD-bd_PCMH_sub2"/>
</dbReference>